<organism evidence="2 3">
    <name type="scientific">Hydnomerulius pinastri MD-312</name>
    <dbReference type="NCBI Taxonomy" id="994086"/>
    <lineage>
        <taxon>Eukaryota</taxon>
        <taxon>Fungi</taxon>
        <taxon>Dikarya</taxon>
        <taxon>Basidiomycota</taxon>
        <taxon>Agaricomycotina</taxon>
        <taxon>Agaricomycetes</taxon>
        <taxon>Agaricomycetidae</taxon>
        <taxon>Boletales</taxon>
        <taxon>Boletales incertae sedis</taxon>
        <taxon>Leucogyrophana</taxon>
    </lineage>
</organism>
<name>A0A0C9V0G2_9AGAM</name>
<keyword evidence="3" id="KW-1185">Reference proteome</keyword>
<dbReference type="EMBL" id="KN839917">
    <property type="protein sequence ID" value="KIJ58679.1"/>
    <property type="molecule type" value="Genomic_DNA"/>
</dbReference>
<gene>
    <name evidence="2" type="ORF">HYDPIDRAFT_33947</name>
</gene>
<dbReference type="AlphaFoldDB" id="A0A0C9V0G2"/>
<accession>A0A0C9V0G2</accession>
<protein>
    <submittedName>
        <fullName evidence="2">Uncharacterized protein</fullName>
    </submittedName>
</protein>
<feature type="region of interest" description="Disordered" evidence="1">
    <location>
        <begin position="170"/>
        <end position="227"/>
    </location>
</feature>
<proteinExistence type="predicted"/>
<evidence type="ECO:0000256" key="1">
    <source>
        <dbReference type="SAM" id="MobiDB-lite"/>
    </source>
</evidence>
<evidence type="ECO:0000313" key="3">
    <source>
        <dbReference type="Proteomes" id="UP000053820"/>
    </source>
</evidence>
<evidence type="ECO:0000313" key="2">
    <source>
        <dbReference type="EMBL" id="KIJ58679.1"/>
    </source>
</evidence>
<reference evidence="2 3" key="1">
    <citation type="submission" date="2014-04" db="EMBL/GenBank/DDBJ databases">
        <title>Evolutionary Origins and Diversification of the Mycorrhizal Mutualists.</title>
        <authorList>
            <consortium name="DOE Joint Genome Institute"/>
            <consortium name="Mycorrhizal Genomics Consortium"/>
            <person name="Kohler A."/>
            <person name="Kuo A."/>
            <person name="Nagy L.G."/>
            <person name="Floudas D."/>
            <person name="Copeland A."/>
            <person name="Barry K.W."/>
            <person name="Cichocki N."/>
            <person name="Veneault-Fourrey C."/>
            <person name="LaButti K."/>
            <person name="Lindquist E.A."/>
            <person name="Lipzen A."/>
            <person name="Lundell T."/>
            <person name="Morin E."/>
            <person name="Murat C."/>
            <person name="Riley R."/>
            <person name="Ohm R."/>
            <person name="Sun H."/>
            <person name="Tunlid A."/>
            <person name="Henrissat B."/>
            <person name="Grigoriev I.V."/>
            <person name="Hibbett D.S."/>
            <person name="Martin F."/>
        </authorList>
    </citation>
    <scope>NUCLEOTIDE SEQUENCE [LARGE SCALE GENOMIC DNA]</scope>
    <source>
        <strain evidence="2 3">MD-312</strain>
    </source>
</reference>
<dbReference type="HOGENOM" id="CLU_033351_1_0_1"/>
<dbReference type="Proteomes" id="UP000053820">
    <property type="component" value="Unassembled WGS sequence"/>
</dbReference>
<sequence length="584" mass="66065">MAVPEGDQQDDAKFQTLRKQAQHVDGTYLLFQTIEAQLTPATGNLSPNQARIPTIKLPEDARLIRSPTPFAYAQRLGEGTFFPNYSAAVQRHLLLSSRTFLPLPPTVPSVLGGSTIVHLPGQPTLPPANSRLLLPLPRTQIFTTDPSKLAPNVTSTLASLHPELVRTFKDETKKRRTESHDCHEGSEVRSNAEDITAQVTLGGDEVQMDSKTNPSPTPSLHEGYETDDSDTSYYWHIDAHNPSTRATTPELISDELNTSSLLQLPTPPHTPPSHIQCLPIFNFHSHAHLAYTLDPEDEREESATRIGPLRFETEFFDGRSAALTPPPTHSPFYPPHAGSAGQYNVLFNGRFDKHATLQTNVLEACPPSIYFNQADTYPLRVFRGKTSPRYLFNEYRRFWQLLLGLIRSVHASLTPQQSAECQDEFIYAILIEEHLNTMFRVSRADFYQHCTPSANPFLTLEEVAYLHTAVGFYRFYSQFNLTDLVDDLLQASIADEDYAHTLLLDYHLDNLFDTDIEPQSRLTYRFREIDEVHQDQIEFKTHYQDTPAPPLSPISGFHYLHSHGREALETIKEEESSDSEISWD</sequence>
<feature type="compositionally biased region" description="Basic and acidic residues" evidence="1">
    <location>
        <begin position="170"/>
        <end position="192"/>
    </location>
</feature>
<dbReference type="OrthoDB" id="2676029at2759"/>